<accession>A0A5P6VSC0</accession>
<name>A0A5P6VSC0_PSEXY</name>
<dbReference type="Proteomes" id="UP000327030">
    <property type="component" value="Chromosome 1"/>
</dbReference>
<protein>
    <submittedName>
        <fullName evidence="6">ABC transporter substrate-binding protein</fullName>
    </submittedName>
</protein>
<reference evidence="7" key="1">
    <citation type="submission" date="2019-08" db="EMBL/GenBank/DDBJ databases">
        <title>Complete Genome Sequence of the Polysaccharide-Degrading Rumen Bacterium Pseudobutyrivibrio xylanivorans MA3014.</title>
        <authorList>
            <person name="Palevich N."/>
            <person name="Maclean P.H."/>
            <person name="Kelly W.J."/>
            <person name="Leahy S.C."/>
            <person name="Rakonjac J."/>
            <person name="Attwood G.T."/>
        </authorList>
    </citation>
    <scope>NUCLEOTIDE SEQUENCE [LARGE SCALE GENOMIC DNA]</scope>
    <source>
        <strain evidence="7">MA3014</strain>
    </source>
</reference>
<feature type="signal peptide" evidence="4">
    <location>
        <begin position="1"/>
        <end position="21"/>
    </location>
</feature>
<proteinExistence type="inferred from homology"/>
<dbReference type="GO" id="GO:0015833">
    <property type="term" value="P:peptide transport"/>
    <property type="evidence" value="ECO:0007669"/>
    <property type="project" value="TreeGrafter"/>
</dbReference>
<dbReference type="EMBL" id="CP043028">
    <property type="protein sequence ID" value="QFJ55543.1"/>
    <property type="molecule type" value="Genomic_DNA"/>
</dbReference>
<dbReference type="SUPFAM" id="SSF53850">
    <property type="entry name" value="Periplasmic binding protein-like II"/>
    <property type="match status" value="1"/>
</dbReference>
<evidence type="ECO:0000313" key="6">
    <source>
        <dbReference type="EMBL" id="QFJ55543.1"/>
    </source>
</evidence>
<evidence type="ECO:0000259" key="5">
    <source>
        <dbReference type="Pfam" id="PF00496"/>
    </source>
</evidence>
<dbReference type="KEGG" id="pxv:FXF36_12010"/>
<gene>
    <name evidence="6" type="ORF">FXF36_12010</name>
</gene>
<dbReference type="Pfam" id="PF00496">
    <property type="entry name" value="SBP_bac_5"/>
    <property type="match status" value="2"/>
</dbReference>
<sequence>MKKKKIVSLLLVAAMSLSMVACGKSADTASKSSESGSESTSSSDTPLVIGWDAMSQKFSPFFAESHPDMYLDDKCVQIGLLSVDRAGQYILEGIDGYKAEYNGTEYTYYTPSDIKVNENEDGTVTYDIKIRDDIKFSDGEPVTIDDVIFSFYVVSDPTYDGPSTFASLPVKGMEEYRSGVSTLSSLIAEAGKDNTDFTNFTEEQQKAFWDACANEGAAFTQSIVDYMVENAGVAEGDVSAAAAGWGFELPAGATTEDFFLAIGEQYGWNFASMDKEAASVTIADSFPEDVLAMSTTGVQTGESADHIEGIVKTGDYSMTVTLTEFSAPAIEKLGTAIAPMHYYGDKSLYDYDNNKFGFPKNDLSIVREKTTKPLGAGPYKFVEYKNKIAYLEANENYYLGAPKIKSLQFKETQEADKIPGVLQGTIDLSEPSISKAAVEQISGENSNGELAGDKLTATLADNLGYGYIGMCAKNVKVGNDASTEQSKDLRKAIATVIAAYRDVVIDSYYGEAAEVIQYPISNSSWAAPQKSDPDYEIAFSKDVDGNPIYTEGMSDDEKYDAALKAALGYFEAAGYTVEDGKLTAAPAGAKLSYEAMIPGGGNGDHPAFGILTGAKEQFAKIGFELVINDLADSSVLWDTLSAQKAEIWCAAWGATADPDMYQVYHSQGGSAYQYAVYSDELDALIEDARTSADQSYRKAVYKECLDFIVDYAVEIPTYQRQNGVLYSSERVNIDSLVKDPTPFWIWMDELATLEMN</sequence>
<feature type="domain" description="Solute-binding protein family 5" evidence="5">
    <location>
        <begin position="119"/>
        <end position="168"/>
    </location>
</feature>
<dbReference type="Gene3D" id="3.90.76.10">
    <property type="entry name" value="Dipeptide-binding Protein, Domain 1"/>
    <property type="match status" value="1"/>
</dbReference>
<dbReference type="CDD" id="cd00995">
    <property type="entry name" value="PBP2_NikA_DppA_OppA_like"/>
    <property type="match status" value="1"/>
</dbReference>
<dbReference type="Gene3D" id="3.10.105.10">
    <property type="entry name" value="Dipeptide-binding Protein, Domain 3"/>
    <property type="match status" value="1"/>
</dbReference>
<evidence type="ECO:0000256" key="2">
    <source>
        <dbReference type="ARBA" id="ARBA00022448"/>
    </source>
</evidence>
<dbReference type="InterPro" id="IPR039424">
    <property type="entry name" value="SBP_5"/>
</dbReference>
<evidence type="ECO:0000256" key="4">
    <source>
        <dbReference type="SAM" id="SignalP"/>
    </source>
</evidence>
<dbReference type="PROSITE" id="PS51257">
    <property type="entry name" value="PROKAR_LIPOPROTEIN"/>
    <property type="match status" value="1"/>
</dbReference>
<evidence type="ECO:0000256" key="3">
    <source>
        <dbReference type="ARBA" id="ARBA00022729"/>
    </source>
</evidence>
<dbReference type="PANTHER" id="PTHR30290">
    <property type="entry name" value="PERIPLASMIC BINDING COMPONENT OF ABC TRANSPORTER"/>
    <property type="match status" value="1"/>
</dbReference>
<dbReference type="GO" id="GO:1904680">
    <property type="term" value="F:peptide transmembrane transporter activity"/>
    <property type="evidence" value="ECO:0007669"/>
    <property type="project" value="TreeGrafter"/>
</dbReference>
<keyword evidence="2" id="KW-0813">Transport</keyword>
<dbReference type="InterPro" id="IPR000914">
    <property type="entry name" value="SBP_5_dom"/>
</dbReference>
<dbReference type="RefSeq" id="WP_151624410.1">
    <property type="nucleotide sequence ID" value="NZ_CP043028.1"/>
</dbReference>
<comment type="similarity">
    <text evidence="1">Belongs to the bacterial solute-binding protein 5 family.</text>
</comment>
<evidence type="ECO:0000313" key="7">
    <source>
        <dbReference type="Proteomes" id="UP000327030"/>
    </source>
</evidence>
<dbReference type="AlphaFoldDB" id="A0A5P6VSC0"/>
<dbReference type="Gene3D" id="3.40.190.10">
    <property type="entry name" value="Periplasmic binding protein-like II"/>
    <property type="match status" value="1"/>
</dbReference>
<keyword evidence="3 4" id="KW-0732">Signal</keyword>
<dbReference type="PANTHER" id="PTHR30290:SF9">
    <property type="entry name" value="OLIGOPEPTIDE-BINDING PROTEIN APPA"/>
    <property type="match status" value="1"/>
</dbReference>
<feature type="domain" description="Solute-binding protein family 5" evidence="5">
    <location>
        <begin position="297"/>
        <end position="669"/>
    </location>
</feature>
<feature type="chain" id="PRO_5038686893" evidence="4">
    <location>
        <begin position="22"/>
        <end position="756"/>
    </location>
</feature>
<dbReference type="OrthoDB" id="9772924at2"/>
<organism evidence="6 7">
    <name type="scientific">Pseudobutyrivibrio xylanivorans</name>
    <dbReference type="NCBI Taxonomy" id="185007"/>
    <lineage>
        <taxon>Bacteria</taxon>
        <taxon>Bacillati</taxon>
        <taxon>Bacillota</taxon>
        <taxon>Clostridia</taxon>
        <taxon>Lachnospirales</taxon>
        <taxon>Lachnospiraceae</taxon>
        <taxon>Pseudobutyrivibrio</taxon>
    </lineage>
</organism>
<evidence type="ECO:0000256" key="1">
    <source>
        <dbReference type="ARBA" id="ARBA00005695"/>
    </source>
</evidence>